<feature type="transmembrane region" description="Helical" evidence="1">
    <location>
        <begin position="95"/>
        <end position="123"/>
    </location>
</feature>
<feature type="transmembrane region" description="Helical" evidence="1">
    <location>
        <begin position="15"/>
        <end position="33"/>
    </location>
</feature>
<feature type="transmembrane region" description="Helical" evidence="1">
    <location>
        <begin position="45"/>
        <end position="75"/>
    </location>
</feature>
<organism evidence="2 3">
    <name type="scientific">Dyadobacter pollutisoli</name>
    <dbReference type="NCBI Taxonomy" id="2910158"/>
    <lineage>
        <taxon>Bacteria</taxon>
        <taxon>Pseudomonadati</taxon>
        <taxon>Bacteroidota</taxon>
        <taxon>Cytophagia</taxon>
        <taxon>Cytophagales</taxon>
        <taxon>Spirosomataceae</taxon>
        <taxon>Dyadobacter</taxon>
    </lineage>
</organism>
<evidence type="ECO:0000256" key="1">
    <source>
        <dbReference type="SAM" id="Phobius"/>
    </source>
</evidence>
<dbReference type="Proteomes" id="UP001164653">
    <property type="component" value="Chromosome"/>
</dbReference>
<reference evidence="2" key="1">
    <citation type="submission" date="2022-11" db="EMBL/GenBank/DDBJ databases">
        <title>Dyadobacter pollutisoli sp. nov., isolated from plastic dumped soil.</title>
        <authorList>
            <person name="Kim J.M."/>
            <person name="Kim K.R."/>
            <person name="Lee J.K."/>
            <person name="Hao L."/>
            <person name="Jeon C.O."/>
        </authorList>
    </citation>
    <scope>NUCLEOTIDE SEQUENCE</scope>
    <source>
        <strain evidence="2">U1</strain>
    </source>
</reference>
<name>A0A9E8SMX5_9BACT</name>
<keyword evidence="3" id="KW-1185">Reference proteome</keyword>
<dbReference type="InterPro" id="IPR021257">
    <property type="entry name" value="DUF2809"/>
</dbReference>
<dbReference type="AlphaFoldDB" id="A0A9E8SMX5"/>
<sequence>MRLENQFVLRRNKSYLLLALLLFVTEVLIALFVRDAFIRPWGGDFLVVILLYCLLKGITNTSVLMAAGAVLLFSYLVETLQFFQIVKILGLETNVVANVVLGTSFSWSDMVAYTLGIVFVLIIEKMALRFQKI</sequence>
<dbReference type="RefSeq" id="WP_244823117.1">
    <property type="nucleotide sequence ID" value="NZ_CP112998.1"/>
</dbReference>
<dbReference type="EMBL" id="CP112998">
    <property type="protein sequence ID" value="WAC15240.1"/>
    <property type="molecule type" value="Genomic_DNA"/>
</dbReference>
<accession>A0A9E8SMX5</accession>
<keyword evidence="1" id="KW-1133">Transmembrane helix</keyword>
<proteinExistence type="predicted"/>
<evidence type="ECO:0000313" key="3">
    <source>
        <dbReference type="Proteomes" id="UP001164653"/>
    </source>
</evidence>
<evidence type="ECO:0000313" key="2">
    <source>
        <dbReference type="EMBL" id="WAC15240.1"/>
    </source>
</evidence>
<protein>
    <submittedName>
        <fullName evidence="2">DUF2809 domain-containing protein</fullName>
    </submittedName>
</protein>
<keyword evidence="1" id="KW-0812">Transmembrane</keyword>
<dbReference type="Pfam" id="PF10990">
    <property type="entry name" value="DUF2809"/>
    <property type="match status" value="1"/>
</dbReference>
<gene>
    <name evidence="2" type="ORF">ON006_14995</name>
</gene>
<keyword evidence="1" id="KW-0472">Membrane</keyword>
<dbReference type="KEGG" id="dpf:ON006_14995"/>